<feature type="region of interest" description="Disordered" evidence="1">
    <location>
        <begin position="172"/>
        <end position="231"/>
    </location>
</feature>
<dbReference type="AlphaFoldDB" id="A0A679KAL1"/>
<feature type="compositionally biased region" description="Basic residues" evidence="1">
    <location>
        <begin position="68"/>
        <end position="77"/>
    </location>
</feature>
<evidence type="ECO:0000256" key="1">
    <source>
        <dbReference type="SAM" id="MobiDB-lite"/>
    </source>
</evidence>
<reference evidence="2" key="1">
    <citation type="submission" date="2019-12" db="EMBL/GenBank/DDBJ databases">
        <authorList>
            <person name="Cremers G."/>
        </authorList>
    </citation>
    <scope>NUCLEOTIDE SEQUENCE</scope>
    <source>
        <strain evidence="2">Mbul2</strain>
        <plasmid evidence="2">1</plasmid>
    </source>
</reference>
<evidence type="ECO:0000313" key="2">
    <source>
        <dbReference type="EMBL" id="CAA2141292.1"/>
    </source>
</evidence>
<feature type="region of interest" description="Disordered" evidence="1">
    <location>
        <begin position="125"/>
        <end position="156"/>
    </location>
</feature>
<feature type="compositionally biased region" description="Basic and acidic residues" evidence="1">
    <location>
        <begin position="1"/>
        <end position="10"/>
    </location>
</feature>
<feature type="compositionally biased region" description="Basic residues" evidence="1">
    <location>
        <begin position="45"/>
        <end position="57"/>
    </location>
</feature>
<geneLocation type="plasmid" evidence="2">
    <name>1</name>
</geneLocation>
<gene>
    <name evidence="2" type="ORF">MBLL_02555</name>
</gene>
<name>A0A679KAL1_9HYPH</name>
<feature type="region of interest" description="Disordered" evidence="1">
    <location>
        <begin position="1"/>
        <end position="99"/>
    </location>
</feature>
<accession>A0A679KAL1</accession>
<protein>
    <submittedName>
        <fullName evidence="2">Uncharacterized protein</fullName>
    </submittedName>
</protein>
<proteinExistence type="predicted"/>
<feature type="compositionally biased region" description="Basic residues" evidence="1">
    <location>
        <begin position="209"/>
        <end position="231"/>
    </location>
</feature>
<organism evidence="2">
    <name type="scientific">Methylobacterium bullatum</name>
    <dbReference type="NCBI Taxonomy" id="570505"/>
    <lineage>
        <taxon>Bacteria</taxon>
        <taxon>Pseudomonadati</taxon>
        <taxon>Pseudomonadota</taxon>
        <taxon>Alphaproteobacteria</taxon>
        <taxon>Hyphomicrobiales</taxon>
        <taxon>Methylobacteriaceae</taxon>
        <taxon>Methylobacterium</taxon>
    </lineage>
</organism>
<dbReference type="EMBL" id="LR743510">
    <property type="protein sequence ID" value="CAA2141292.1"/>
    <property type="molecule type" value="Genomic_DNA"/>
</dbReference>
<sequence>MWSVASRDRPGAGAGAASRRPDPSPARPGEGRQSGRAFGRGRSVRERRNRRGRRRRFGLQLGGPGRGLGHRRGRRGRLFPAARAGSDSAATPAARQRARIRTVPRHLRDSPICATGFLSWKERVGERCVDSPKRSHTSPCPSPSRRGDPSGPQDLRLSSFCRADTEMRARAAFMSSSIPSSPLRRRRTGPATGPVRRRGLFSLPSGRRAGSRRRTGSRRWRTARRRSSRWR</sequence>
<keyword evidence="2" id="KW-0614">Plasmid</keyword>